<reference evidence="1 2" key="1">
    <citation type="submission" date="2020-04" db="EMBL/GenBank/DDBJ databases">
        <authorList>
            <person name="De Canck E."/>
        </authorList>
    </citation>
    <scope>NUCLEOTIDE SEQUENCE [LARGE SCALE GENOMIC DNA]</scope>
    <source>
        <strain evidence="1 2">LMG 27177</strain>
    </source>
</reference>
<organism evidence="1 2">
    <name type="scientific">Paraburkholderia fynbosensis</name>
    <dbReference type="NCBI Taxonomy" id="1200993"/>
    <lineage>
        <taxon>Bacteria</taxon>
        <taxon>Pseudomonadati</taxon>
        <taxon>Pseudomonadota</taxon>
        <taxon>Betaproteobacteria</taxon>
        <taxon>Burkholderiales</taxon>
        <taxon>Burkholderiaceae</taxon>
        <taxon>Paraburkholderia</taxon>
    </lineage>
</organism>
<evidence type="ECO:0000313" key="2">
    <source>
        <dbReference type="Proteomes" id="UP000494252"/>
    </source>
</evidence>
<dbReference type="Proteomes" id="UP000494252">
    <property type="component" value="Unassembled WGS sequence"/>
</dbReference>
<dbReference type="AlphaFoldDB" id="A0A6J5FKE3"/>
<proteinExistence type="predicted"/>
<dbReference type="Gene3D" id="3.30.420.10">
    <property type="entry name" value="Ribonuclease H-like superfamily/Ribonuclease H"/>
    <property type="match status" value="1"/>
</dbReference>
<dbReference type="GO" id="GO:0003676">
    <property type="term" value="F:nucleic acid binding"/>
    <property type="evidence" value="ECO:0007669"/>
    <property type="project" value="InterPro"/>
</dbReference>
<dbReference type="InterPro" id="IPR036397">
    <property type="entry name" value="RNaseH_sf"/>
</dbReference>
<sequence length="87" mass="10292">MSSHEASNQLCNWMEKLKTSRQRPVICYDHPVDVQLLTRLIEKKPSSWQLENISARLDVERREQYFALYGGRHHALHDARANRAAYR</sequence>
<accession>A0A6J5FKE3</accession>
<evidence type="ECO:0000313" key="1">
    <source>
        <dbReference type="EMBL" id="CAB3780326.1"/>
    </source>
</evidence>
<dbReference type="EMBL" id="CADIKI010000002">
    <property type="protein sequence ID" value="CAB3780326.1"/>
    <property type="molecule type" value="Genomic_DNA"/>
</dbReference>
<gene>
    <name evidence="1" type="ORF">LMG27177_00896</name>
</gene>
<protein>
    <submittedName>
        <fullName evidence="1">Uncharacterized protein</fullName>
    </submittedName>
</protein>
<name>A0A6J5FKE3_9BURK</name>
<keyword evidence="2" id="KW-1185">Reference proteome</keyword>